<dbReference type="AlphaFoldDB" id="A0A0L0N0Q2"/>
<reference evidence="1 2" key="1">
    <citation type="journal article" date="2015" name="BMC Genomics">
        <title>The genome of the truffle-parasite Tolypocladium ophioglossoides and the evolution of antifungal peptaibiotics.</title>
        <authorList>
            <person name="Quandt C.A."/>
            <person name="Bushley K.E."/>
            <person name="Spatafora J.W."/>
        </authorList>
    </citation>
    <scope>NUCLEOTIDE SEQUENCE [LARGE SCALE GENOMIC DNA]</scope>
    <source>
        <strain evidence="1 2">CBS 100239</strain>
    </source>
</reference>
<protein>
    <submittedName>
        <fullName evidence="1">Uncharacterized protein</fullName>
    </submittedName>
</protein>
<proteinExistence type="predicted"/>
<evidence type="ECO:0000313" key="1">
    <source>
        <dbReference type="EMBL" id="KND87594.1"/>
    </source>
</evidence>
<evidence type="ECO:0000313" key="2">
    <source>
        <dbReference type="Proteomes" id="UP000036947"/>
    </source>
</evidence>
<dbReference type="EMBL" id="LFRF01000034">
    <property type="protein sequence ID" value="KND87594.1"/>
    <property type="molecule type" value="Genomic_DNA"/>
</dbReference>
<accession>A0A0L0N0Q2</accession>
<dbReference type="Proteomes" id="UP000036947">
    <property type="component" value="Unassembled WGS sequence"/>
</dbReference>
<sequence length="149" mass="17486">METTANKAPEPPGSYNDRFALDNQRCFFLVDYGNSQNDEDVPILFYEWTGESFKPLPQLAKDPKIQARLKGTPFTWQPKDPNRAKTPIRRLIKESLYCDEDISSTDLDYMREHPEDLQWLKGHIRPRFWRKFIAMLNARKPPGALDIEE</sequence>
<gene>
    <name evidence="1" type="ORF">TOPH_07718</name>
</gene>
<keyword evidence="2" id="KW-1185">Reference proteome</keyword>
<organism evidence="1 2">
    <name type="scientific">Tolypocladium ophioglossoides (strain CBS 100239)</name>
    <name type="common">Snaketongue truffleclub</name>
    <name type="synonym">Elaphocordyceps ophioglossoides</name>
    <dbReference type="NCBI Taxonomy" id="1163406"/>
    <lineage>
        <taxon>Eukaryota</taxon>
        <taxon>Fungi</taxon>
        <taxon>Dikarya</taxon>
        <taxon>Ascomycota</taxon>
        <taxon>Pezizomycotina</taxon>
        <taxon>Sordariomycetes</taxon>
        <taxon>Hypocreomycetidae</taxon>
        <taxon>Hypocreales</taxon>
        <taxon>Ophiocordycipitaceae</taxon>
        <taxon>Tolypocladium</taxon>
    </lineage>
</organism>
<comment type="caution">
    <text evidence="1">The sequence shown here is derived from an EMBL/GenBank/DDBJ whole genome shotgun (WGS) entry which is preliminary data.</text>
</comment>
<dbReference type="OrthoDB" id="4379079at2759"/>
<name>A0A0L0N0Q2_TOLOC</name>